<evidence type="ECO:0000313" key="3">
    <source>
        <dbReference type="Proteomes" id="UP000825890"/>
    </source>
</evidence>
<feature type="compositionally biased region" description="Basic and acidic residues" evidence="1">
    <location>
        <begin position="149"/>
        <end position="160"/>
    </location>
</feature>
<sequence>MAPPKPKQPHPVPRDRLSSIFWKTYDEATARNGHRRSFSQAHQPPNMTRTQKANNRDHVGLANGTAAPEEHLPRYFAKHGYDGVNPSSTKKQGQGRGNWGTPGYTELDDLPYNLTKPKRRSNSTSMAAGHNLFKTKFEADDDVIEYDEDIHGPDHAELEKMSTTSSSDTIEEEEVGVKDKEVASK</sequence>
<name>A0A9P3FGN3_9PEZI</name>
<evidence type="ECO:0000256" key="1">
    <source>
        <dbReference type="SAM" id="MobiDB-lite"/>
    </source>
</evidence>
<feature type="compositionally biased region" description="Basic and acidic residues" evidence="1">
    <location>
        <begin position="175"/>
        <end position="185"/>
    </location>
</feature>
<proteinExistence type="predicted"/>
<organism evidence="2 3">
    <name type="scientific">Cercospora kikuchii</name>
    <dbReference type="NCBI Taxonomy" id="84275"/>
    <lineage>
        <taxon>Eukaryota</taxon>
        <taxon>Fungi</taxon>
        <taxon>Dikarya</taxon>
        <taxon>Ascomycota</taxon>
        <taxon>Pezizomycotina</taxon>
        <taxon>Dothideomycetes</taxon>
        <taxon>Dothideomycetidae</taxon>
        <taxon>Mycosphaerellales</taxon>
        <taxon>Mycosphaerellaceae</taxon>
        <taxon>Cercospora</taxon>
    </lineage>
</organism>
<dbReference type="RefSeq" id="XP_044657839.1">
    <property type="nucleotide sequence ID" value="XM_044801904.1"/>
</dbReference>
<dbReference type="AlphaFoldDB" id="A0A9P3FGN3"/>
<reference evidence="2 3" key="1">
    <citation type="submission" date="2021-01" db="EMBL/GenBank/DDBJ databases">
        <title>Cercospora kikuchii MAFF 305040 whole genome shotgun sequence.</title>
        <authorList>
            <person name="Kashiwa T."/>
            <person name="Suzuki T."/>
        </authorList>
    </citation>
    <scope>NUCLEOTIDE SEQUENCE [LARGE SCALE GENOMIC DNA]</scope>
    <source>
        <strain evidence="2 3">MAFF 305040</strain>
    </source>
</reference>
<comment type="caution">
    <text evidence="2">The sequence shown here is derived from an EMBL/GenBank/DDBJ whole genome shotgun (WGS) entry which is preliminary data.</text>
</comment>
<evidence type="ECO:0000313" key="2">
    <source>
        <dbReference type="EMBL" id="GIZ43352.1"/>
    </source>
</evidence>
<dbReference type="GeneID" id="68292159"/>
<protein>
    <recommendedName>
        <fullName evidence="4">Hyaluronan/mRNA-binding protein domain-containing protein</fullName>
    </recommendedName>
</protein>
<accession>A0A9P3FGN3</accession>
<gene>
    <name evidence="2" type="ORF">CKM354_000658400</name>
</gene>
<dbReference type="EMBL" id="BOLY01000004">
    <property type="protein sequence ID" value="GIZ43352.1"/>
    <property type="molecule type" value="Genomic_DNA"/>
</dbReference>
<feature type="region of interest" description="Disordered" evidence="1">
    <location>
        <begin position="149"/>
        <end position="185"/>
    </location>
</feature>
<evidence type="ECO:0008006" key="4">
    <source>
        <dbReference type="Google" id="ProtNLM"/>
    </source>
</evidence>
<feature type="compositionally biased region" description="Polar residues" evidence="1">
    <location>
        <begin position="38"/>
        <end position="53"/>
    </location>
</feature>
<keyword evidence="3" id="KW-1185">Reference proteome</keyword>
<feature type="region of interest" description="Disordered" evidence="1">
    <location>
        <begin position="28"/>
        <end position="127"/>
    </location>
</feature>
<dbReference type="Proteomes" id="UP000825890">
    <property type="component" value="Unassembled WGS sequence"/>
</dbReference>
<dbReference type="OrthoDB" id="2122308at2759"/>